<sequence length="103" mass="10706">MTNPAFQQVKTSILTGAPLLGSHIVEDVGITAILNAAPNDHRVFCLSKVSQPGGRAAIILLAKLYGTAQSMTLASNVPEPHLPLPVFFSGRLSQSLGETAIAG</sequence>
<dbReference type="EMBL" id="JACYNP010000011">
    <property type="protein sequence ID" value="MBD8123649.1"/>
    <property type="molecule type" value="Genomic_DNA"/>
</dbReference>
<organism evidence="1 2">
    <name type="scientific">Pseudomonas lutea</name>
    <dbReference type="NCBI Taxonomy" id="243924"/>
    <lineage>
        <taxon>Bacteria</taxon>
        <taxon>Pseudomonadati</taxon>
        <taxon>Pseudomonadota</taxon>
        <taxon>Gammaproteobacteria</taxon>
        <taxon>Pseudomonadales</taxon>
        <taxon>Pseudomonadaceae</taxon>
        <taxon>Pseudomonas</taxon>
    </lineage>
</organism>
<accession>A0ABR9AE56</accession>
<evidence type="ECO:0000313" key="1">
    <source>
        <dbReference type="EMBL" id="MBD8123649.1"/>
    </source>
</evidence>
<protein>
    <submittedName>
        <fullName evidence="1">Uncharacterized protein</fullName>
    </submittedName>
</protein>
<dbReference type="RefSeq" id="WP_191945527.1">
    <property type="nucleotide sequence ID" value="NZ_JACYNP010000011.1"/>
</dbReference>
<comment type="caution">
    <text evidence="1">The sequence shown here is derived from an EMBL/GenBank/DDBJ whole genome shotgun (WGS) entry which is preliminary data.</text>
</comment>
<evidence type="ECO:0000313" key="2">
    <source>
        <dbReference type="Proteomes" id="UP000625247"/>
    </source>
</evidence>
<keyword evidence="2" id="KW-1185">Reference proteome</keyword>
<gene>
    <name evidence="1" type="ORF">IFT62_20805</name>
</gene>
<proteinExistence type="predicted"/>
<name>A0ABR9AE56_9PSED</name>
<dbReference type="Proteomes" id="UP000625247">
    <property type="component" value="Unassembled WGS sequence"/>
</dbReference>
<reference evidence="1 2" key="1">
    <citation type="journal article" date="2020" name="FEMS Microbiol. Ecol.">
        <title>Temporal dynamics of bacterial communities during seed development and maturation.</title>
        <authorList>
            <person name="Chesneau G."/>
            <person name="Torres-Cortes G."/>
            <person name="Briand M."/>
            <person name="Darrasse A."/>
            <person name="Preveaux A."/>
            <person name="Marais C."/>
            <person name="Jacques M.A."/>
            <person name="Shade A."/>
            <person name="Barret M."/>
        </authorList>
    </citation>
    <scope>NUCLEOTIDE SEQUENCE [LARGE SCALE GENOMIC DNA]</scope>
    <source>
        <strain evidence="1 2">CFBP13723</strain>
    </source>
</reference>